<sequence>MGARGKNFYNDLACRYGYEAEAKEIQDLYLDGKKREAAAAVPDSLVDEIALIGPKERIADRLDAWRESGVGTLIVGSAQIEAIRVMAELCL</sequence>
<organism evidence="2">
    <name type="scientific">freshwater metagenome</name>
    <dbReference type="NCBI Taxonomy" id="449393"/>
    <lineage>
        <taxon>unclassified sequences</taxon>
        <taxon>metagenomes</taxon>
        <taxon>ecological metagenomes</taxon>
    </lineage>
</organism>
<reference evidence="2" key="1">
    <citation type="submission" date="2020-05" db="EMBL/GenBank/DDBJ databases">
        <authorList>
            <person name="Chiriac C."/>
            <person name="Salcher M."/>
            <person name="Ghai R."/>
            <person name="Kavagutti S V."/>
        </authorList>
    </citation>
    <scope>NUCLEOTIDE SEQUENCE</scope>
</reference>
<feature type="domain" description="Luciferase-like" evidence="1">
    <location>
        <begin position="8"/>
        <end position="70"/>
    </location>
</feature>
<protein>
    <submittedName>
        <fullName evidence="2">Unannotated protein</fullName>
    </submittedName>
</protein>
<dbReference type="AlphaFoldDB" id="A0A6J7DRQ3"/>
<dbReference type="InterPro" id="IPR011251">
    <property type="entry name" value="Luciferase-like_dom"/>
</dbReference>
<gene>
    <name evidence="2" type="ORF">UFOPK3317_01012</name>
</gene>
<evidence type="ECO:0000313" key="2">
    <source>
        <dbReference type="EMBL" id="CAB4873351.1"/>
    </source>
</evidence>
<dbReference type="SUPFAM" id="SSF51679">
    <property type="entry name" value="Bacterial luciferase-like"/>
    <property type="match status" value="1"/>
</dbReference>
<dbReference type="GO" id="GO:0016705">
    <property type="term" value="F:oxidoreductase activity, acting on paired donors, with incorporation or reduction of molecular oxygen"/>
    <property type="evidence" value="ECO:0007669"/>
    <property type="project" value="InterPro"/>
</dbReference>
<dbReference type="Pfam" id="PF00296">
    <property type="entry name" value="Bac_luciferase"/>
    <property type="match status" value="1"/>
</dbReference>
<dbReference type="InterPro" id="IPR036661">
    <property type="entry name" value="Luciferase-like_sf"/>
</dbReference>
<accession>A0A6J7DRQ3</accession>
<proteinExistence type="predicted"/>
<dbReference type="EMBL" id="CAFBLK010000176">
    <property type="protein sequence ID" value="CAB4873351.1"/>
    <property type="molecule type" value="Genomic_DNA"/>
</dbReference>
<dbReference type="Gene3D" id="3.20.20.30">
    <property type="entry name" value="Luciferase-like domain"/>
    <property type="match status" value="1"/>
</dbReference>
<evidence type="ECO:0000259" key="1">
    <source>
        <dbReference type="Pfam" id="PF00296"/>
    </source>
</evidence>
<name>A0A6J7DRQ3_9ZZZZ</name>